<dbReference type="STRING" id="1048983.EL17_04975"/>
<comment type="subunit">
    <text evidence="5">Part of the 50S ribosomal subunit.</text>
</comment>
<keyword evidence="5" id="KW-0694">RNA-binding</keyword>
<comment type="function">
    <text evidence="5">One of the proteins that surrounds the polypeptide exit tunnel on the outside of the subunit.</text>
</comment>
<sequence>MERKHNKQPKLHIKTGDTVKVIAGDDKGKTGKILSVNREKKRAIVEGLNMVTKHIKPTATNPQGGIEKKEAGIHISNLMLVDPATGDATRTGRKAGENGKLTRYSKKTGEVING</sequence>
<dbReference type="EMBL" id="JMIH01000014">
    <property type="protein sequence ID" value="KEO75031.1"/>
    <property type="molecule type" value="Genomic_DNA"/>
</dbReference>
<evidence type="ECO:0000256" key="4">
    <source>
        <dbReference type="ARBA" id="ARBA00035206"/>
    </source>
</evidence>
<dbReference type="Proteomes" id="UP000027821">
    <property type="component" value="Unassembled WGS sequence"/>
</dbReference>
<evidence type="ECO:0000256" key="5">
    <source>
        <dbReference type="HAMAP-Rule" id="MF_01326"/>
    </source>
</evidence>
<dbReference type="GO" id="GO:0003735">
    <property type="term" value="F:structural constituent of ribosome"/>
    <property type="evidence" value="ECO:0007669"/>
    <property type="project" value="InterPro"/>
</dbReference>
<dbReference type="GO" id="GO:0005840">
    <property type="term" value="C:ribosome"/>
    <property type="evidence" value="ECO:0007669"/>
    <property type="project" value="UniProtKB-KW"/>
</dbReference>
<keyword evidence="5" id="KW-0699">rRNA-binding</keyword>
<dbReference type="InterPro" id="IPR057264">
    <property type="entry name" value="Ribosomal_uL24_C"/>
</dbReference>
<comment type="similarity">
    <text evidence="1 5 6">Belongs to the universal ribosomal protein uL24 family.</text>
</comment>
<comment type="function">
    <text evidence="5">One of two assembly initiator proteins, it binds directly to the 5'-end of the 23S rRNA, where it nucleates assembly of the 50S subunit.</text>
</comment>
<dbReference type="NCBIfam" id="TIGR01079">
    <property type="entry name" value="rplX_bact"/>
    <property type="match status" value="1"/>
</dbReference>
<dbReference type="InterPro" id="IPR005825">
    <property type="entry name" value="Ribosomal_uL24_CS"/>
</dbReference>
<keyword evidence="3 5" id="KW-0687">Ribonucleoprotein</keyword>
<evidence type="ECO:0000256" key="2">
    <source>
        <dbReference type="ARBA" id="ARBA00022980"/>
    </source>
</evidence>
<dbReference type="AlphaFoldDB" id="A0A074KYG5"/>
<dbReference type="InterPro" id="IPR005824">
    <property type="entry name" value="KOW"/>
</dbReference>
<proteinExistence type="inferred from homology"/>
<feature type="domain" description="KOW" evidence="7">
    <location>
        <begin position="12"/>
        <end position="39"/>
    </location>
</feature>
<dbReference type="PROSITE" id="PS01108">
    <property type="entry name" value="RIBOSOMAL_L24"/>
    <property type="match status" value="1"/>
</dbReference>
<dbReference type="Gene3D" id="2.30.30.30">
    <property type="match status" value="1"/>
</dbReference>
<dbReference type="eggNOG" id="COG0198">
    <property type="taxonomic scope" value="Bacteria"/>
</dbReference>
<evidence type="ECO:0000259" key="7">
    <source>
        <dbReference type="SMART" id="SM00739"/>
    </source>
</evidence>
<evidence type="ECO:0000256" key="6">
    <source>
        <dbReference type="RuleBase" id="RU003477"/>
    </source>
</evidence>
<name>A0A074KYG5_9BACT</name>
<protein>
    <recommendedName>
        <fullName evidence="4 5">Large ribosomal subunit protein uL24</fullName>
    </recommendedName>
</protein>
<gene>
    <name evidence="5" type="primary">rplX</name>
    <name evidence="8" type="ORF">EL17_04975</name>
</gene>
<evidence type="ECO:0000256" key="3">
    <source>
        <dbReference type="ARBA" id="ARBA00023274"/>
    </source>
</evidence>
<organism evidence="8 9">
    <name type="scientific">Anditalea andensis</name>
    <dbReference type="NCBI Taxonomy" id="1048983"/>
    <lineage>
        <taxon>Bacteria</taxon>
        <taxon>Pseudomonadati</taxon>
        <taxon>Bacteroidota</taxon>
        <taxon>Cytophagia</taxon>
        <taxon>Cytophagales</taxon>
        <taxon>Cytophagaceae</taxon>
        <taxon>Anditalea</taxon>
    </lineage>
</organism>
<dbReference type="GO" id="GO:0019843">
    <property type="term" value="F:rRNA binding"/>
    <property type="evidence" value="ECO:0007669"/>
    <property type="project" value="UniProtKB-UniRule"/>
</dbReference>
<dbReference type="Pfam" id="PF00467">
    <property type="entry name" value="KOW"/>
    <property type="match status" value="1"/>
</dbReference>
<dbReference type="InterPro" id="IPR003256">
    <property type="entry name" value="Ribosomal_uL24"/>
</dbReference>
<dbReference type="InterPro" id="IPR014722">
    <property type="entry name" value="Rib_uL2_dom2"/>
</dbReference>
<dbReference type="InterPro" id="IPR041988">
    <property type="entry name" value="Ribosomal_uL24_KOW"/>
</dbReference>
<dbReference type="GO" id="GO:1990904">
    <property type="term" value="C:ribonucleoprotein complex"/>
    <property type="evidence" value="ECO:0007669"/>
    <property type="project" value="UniProtKB-KW"/>
</dbReference>
<dbReference type="InterPro" id="IPR008991">
    <property type="entry name" value="Translation_prot_SH3-like_sf"/>
</dbReference>
<evidence type="ECO:0000313" key="8">
    <source>
        <dbReference type="EMBL" id="KEO75031.1"/>
    </source>
</evidence>
<dbReference type="CDD" id="cd06089">
    <property type="entry name" value="KOW_RPL26"/>
    <property type="match status" value="1"/>
</dbReference>
<evidence type="ECO:0000313" key="9">
    <source>
        <dbReference type="Proteomes" id="UP000027821"/>
    </source>
</evidence>
<comment type="caution">
    <text evidence="8">The sequence shown here is derived from an EMBL/GenBank/DDBJ whole genome shotgun (WGS) entry which is preliminary data.</text>
</comment>
<dbReference type="PANTHER" id="PTHR12903">
    <property type="entry name" value="MITOCHONDRIAL RIBOSOMAL PROTEIN L24"/>
    <property type="match status" value="1"/>
</dbReference>
<dbReference type="SUPFAM" id="SSF50104">
    <property type="entry name" value="Translation proteins SH3-like domain"/>
    <property type="match status" value="1"/>
</dbReference>
<reference evidence="8 9" key="1">
    <citation type="submission" date="2014-04" db="EMBL/GenBank/DDBJ databases">
        <title>Characterization and application of a salt tolerant electro-active bacterium.</title>
        <authorList>
            <person name="Yang L."/>
            <person name="Wei S."/>
            <person name="Tay Q.X.M."/>
        </authorList>
    </citation>
    <scope>NUCLEOTIDE SEQUENCE [LARGE SCALE GENOMIC DNA]</scope>
    <source>
        <strain evidence="8 9">LY1</strain>
    </source>
</reference>
<keyword evidence="2 5" id="KW-0689">Ribosomal protein</keyword>
<dbReference type="GO" id="GO:0006412">
    <property type="term" value="P:translation"/>
    <property type="evidence" value="ECO:0007669"/>
    <property type="project" value="UniProtKB-UniRule"/>
</dbReference>
<keyword evidence="9" id="KW-1185">Reference proteome</keyword>
<dbReference type="HAMAP" id="MF_01326_B">
    <property type="entry name" value="Ribosomal_uL24_B"/>
    <property type="match status" value="1"/>
</dbReference>
<accession>A0A074KYG5</accession>
<dbReference type="OrthoDB" id="9807419at2"/>
<dbReference type="Pfam" id="PF17136">
    <property type="entry name" value="ribosomal_L24"/>
    <property type="match status" value="1"/>
</dbReference>
<dbReference type="SMART" id="SM00739">
    <property type="entry name" value="KOW"/>
    <property type="match status" value="1"/>
</dbReference>
<dbReference type="RefSeq" id="WP_035071495.1">
    <property type="nucleotide sequence ID" value="NZ_JMIH01000014.1"/>
</dbReference>
<evidence type="ECO:0000256" key="1">
    <source>
        <dbReference type="ARBA" id="ARBA00010618"/>
    </source>
</evidence>